<comment type="similarity">
    <text evidence="1">Belongs to the peptidase C40 family.</text>
</comment>
<dbReference type="AlphaFoldDB" id="A0A7W5FNZ9"/>
<evidence type="ECO:0000256" key="2">
    <source>
        <dbReference type="ARBA" id="ARBA00022670"/>
    </source>
</evidence>
<dbReference type="PROSITE" id="PS51257">
    <property type="entry name" value="PROKAR_LIPOPROTEIN"/>
    <property type="match status" value="1"/>
</dbReference>
<proteinExistence type="inferred from homology"/>
<dbReference type="InterPro" id="IPR051202">
    <property type="entry name" value="Peptidase_C40"/>
</dbReference>
<evidence type="ECO:0000256" key="3">
    <source>
        <dbReference type="ARBA" id="ARBA00022801"/>
    </source>
</evidence>
<dbReference type="Pfam" id="PF00877">
    <property type="entry name" value="NLPC_P60"/>
    <property type="match status" value="1"/>
</dbReference>
<evidence type="ECO:0000256" key="1">
    <source>
        <dbReference type="ARBA" id="ARBA00007074"/>
    </source>
</evidence>
<evidence type="ECO:0000256" key="5">
    <source>
        <dbReference type="SAM" id="MobiDB-lite"/>
    </source>
</evidence>
<evidence type="ECO:0000256" key="6">
    <source>
        <dbReference type="SAM" id="SignalP"/>
    </source>
</evidence>
<feature type="region of interest" description="Disordered" evidence="5">
    <location>
        <begin position="26"/>
        <end position="45"/>
    </location>
</feature>
<name>A0A7W5FNZ9_9BACL</name>
<dbReference type="PROSITE" id="PS51935">
    <property type="entry name" value="NLPC_P60"/>
    <property type="match status" value="1"/>
</dbReference>
<feature type="compositionally biased region" description="Polar residues" evidence="5">
    <location>
        <begin position="26"/>
        <end position="41"/>
    </location>
</feature>
<dbReference type="InterPro" id="IPR000064">
    <property type="entry name" value="NLP_P60_dom"/>
</dbReference>
<evidence type="ECO:0000256" key="4">
    <source>
        <dbReference type="ARBA" id="ARBA00022807"/>
    </source>
</evidence>
<organism evidence="8 9">
    <name type="scientific">Paenibacillus phyllosphaerae</name>
    <dbReference type="NCBI Taxonomy" id="274593"/>
    <lineage>
        <taxon>Bacteria</taxon>
        <taxon>Bacillati</taxon>
        <taxon>Bacillota</taxon>
        <taxon>Bacilli</taxon>
        <taxon>Bacillales</taxon>
        <taxon>Paenibacillaceae</taxon>
        <taxon>Paenibacillus</taxon>
    </lineage>
</organism>
<dbReference type="Gene3D" id="3.90.1720.10">
    <property type="entry name" value="endopeptidase domain like (from Nostoc punctiforme)"/>
    <property type="match status" value="1"/>
</dbReference>
<keyword evidence="6" id="KW-0732">Signal</keyword>
<accession>A0A7W5FNZ9</accession>
<feature type="domain" description="NlpC/P60" evidence="7">
    <location>
        <begin position="92"/>
        <end position="240"/>
    </location>
</feature>
<keyword evidence="4" id="KW-0788">Thiol protease</keyword>
<sequence length="241" mass="26556">MRWTSTTVLAISLTLGLTACARSNEPLQRQDQVRSQNVTDNKLTDPRIVAEDKDLKQGDLGIGGGGSADRPFAAQAAIPQVFPNWSVKPINGSYAENAIATAQQFMGTPYLYGSDRDDPSSFDCSDFTRWAYLSGIGMDLPLDSRSQARYVQAYSNRSYYNLNNARRGDLLFFTSFNGVNPDQYQGVSKTVDSVSHCGIYLGNGKMIHTASPRTGGVRIDNVFGNHLQWRFFMGGTVLDQK</sequence>
<dbReference type="InterPro" id="IPR038765">
    <property type="entry name" value="Papain-like_cys_pep_sf"/>
</dbReference>
<dbReference type="RefSeq" id="WP_183601707.1">
    <property type="nucleotide sequence ID" value="NZ_JACHXK010000009.1"/>
</dbReference>
<dbReference type="GO" id="GO:0006508">
    <property type="term" value="P:proteolysis"/>
    <property type="evidence" value="ECO:0007669"/>
    <property type="project" value="UniProtKB-KW"/>
</dbReference>
<protein>
    <submittedName>
        <fullName evidence="8">Cell wall-associated NlpC family hydrolase</fullName>
    </submittedName>
</protein>
<dbReference type="Proteomes" id="UP000570361">
    <property type="component" value="Unassembled WGS sequence"/>
</dbReference>
<evidence type="ECO:0000313" key="8">
    <source>
        <dbReference type="EMBL" id="MBB3111851.1"/>
    </source>
</evidence>
<gene>
    <name evidence="8" type="ORF">FHS18_003919</name>
</gene>
<keyword evidence="2" id="KW-0645">Protease</keyword>
<comment type="caution">
    <text evidence="8">The sequence shown here is derived from an EMBL/GenBank/DDBJ whole genome shotgun (WGS) entry which is preliminary data.</text>
</comment>
<dbReference type="GO" id="GO:0008234">
    <property type="term" value="F:cysteine-type peptidase activity"/>
    <property type="evidence" value="ECO:0007669"/>
    <property type="project" value="UniProtKB-KW"/>
</dbReference>
<dbReference type="PANTHER" id="PTHR47053:SF1">
    <property type="entry name" value="MUREIN DD-ENDOPEPTIDASE MEPH-RELATED"/>
    <property type="match status" value="1"/>
</dbReference>
<evidence type="ECO:0000259" key="7">
    <source>
        <dbReference type="PROSITE" id="PS51935"/>
    </source>
</evidence>
<keyword evidence="3 8" id="KW-0378">Hydrolase</keyword>
<feature type="chain" id="PRO_5030673499" evidence="6">
    <location>
        <begin position="22"/>
        <end position="241"/>
    </location>
</feature>
<keyword evidence="9" id="KW-1185">Reference proteome</keyword>
<feature type="signal peptide" evidence="6">
    <location>
        <begin position="1"/>
        <end position="21"/>
    </location>
</feature>
<dbReference type="PANTHER" id="PTHR47053">
    <property type="entry name" value="MUREIN DD-ENDOPEPTIDASE MEPH-RELATED"/>
    <property type="match status" value="1"/>
</dbReference>
<evidence type="ECO:0000313" key="9">
    <source>
        <dbReference type="Proteomes" id="UP000570361"/>
    </source>
</evidence>
<dbReference type="SUPFAM" id="SSF54001">
    <property type="entry name" value="Cysteine proteinases"/>
    <property type="match status" value="1"/>
</dbReference>
<reference evidence="8 9" key="1">
    <citation type="submission" date="2020-08" db="EMBL/GenBank/DDBJ databases">
        <title>Genomic Encyclopedia of Type Strains, Phase III (KMG-III): the genomes of soil and plant-associated and newly described type strains.</title>
        <authorList>
            <person name="Whitman W."/>
        </authorList>
    </citation>
    <scope>NUCLEOTIDE SEQUENCE [LARGE SCALE GENOMIC DNA]</scope>
    <source>
        <strain evidence="8 9">CECT 5862</strain>
    </source>
</reference>
<dbReference type="EMBL" id="JACHXK010000009">
    <property type="protein sequence ID" value="MBB3111851.1"/>
    <property type="molecule type" value="Genomic_DNA"/>
</dbReference>